<dbReference type="AlphaFoldDB" id="A0A9D1JS79"/>
<gene>
    <name evidence="1" type="ORF">IAB46_11335</name>
</gene>
<sequence length="110" mass="13251">MIRWHRPMYMDETIKETPAVIRYRFKFKKYPGDYYYIILPKEKDMPEIIKAVYLKQSWYKSADYDILGIASGKHKAFELFGRMARDAYETLGDINIRKFMERERPARPGS</sequence>
<name>A0A9D1JS79_9FIRM</name>
<dbReference type="Proteomes" id="UP000823927">
    <property type="component" value="Unassembled WGS sequence"/>
</dbReference>
<reference evidence="1" key="2">
    <citation type="journal article" date="2021" name="PeerJ">
        <title>Extensive microbial diversity within the chicken gut microbiome revealed by metagenomics and culture.</title>
        <authorList>
            <person name="Gilroy R."/>
            <person name="Ravi A."/>
            <person name="Getino M."/>
            <person name="Pursley I."/>
            <person name="Horton D.L."/>
            <person name="Alikhan N.F."/>
            <person name="Baker D."/>
            <person name="Gharbi K."/>
            <person name="Hall N."/>
            <person name="Watson M."/>
            <person name="Adriaenssens E.M."/>
            <person name="Foster-Nyarko E."/>
            <person name="Jarju S."/>
            <person name="Secka A."/>
            <person name="Antonio M."/>
            <person name="Oren A."/>
            <person name="Chaudhuri R.R."/>
            <person name="La Ragione R."/>
            <person name="Hildebrand F."/>
            <person name="Pallen M.J."/>
        </authorList>
    </citation>
    <scope>NUCLEOTIDE SEQUENCE</scope>
    <source>
        <strain evidence="1">CHK178-757</strain>
    </source>
</reference>
<evidence type="ECO:0000313" key="2">
    <source>
        <dbReference type="Proteomes" id="UP000823927"/>
    </source>
</evidence>
<organism evidence="1 2">
    <name type="scientific">Candidatus Scybalocola faecigallinarum</name>
    <dbReference type="NCBI Taxonomy" id="2840941"/>
    <lineage>
        <taxon>Bacteria</taxon>
        <taxon>Bacillati</taxon>
        <taxon>Bacillota</taxon>
        <taxon>Clostridia</taxon>
        <taxon>Lachnospirales</taxon>
        <taxon>Lachnospiraceae</taxon>
        <taxon>Lachnospiraceae incertae sedis</taxon>
        <taxon>Candidatus Scybalocola (ex Gilroy et al. 2021)</taxon>
    </lineage>
</organism>
<comment type="caution">
    <text evidence="1">The sequence shown here is derived from an EMBL/GenBank/DDBJ whole genome shotgun (WGS) entry which is preliminary data.</text>
</comment>
<protein>
    <submittedName>
        <fullName evidence="1">Uncharacterized protein</fullName>
    </submittedName>
</protein>
<reference evidence="1" key="1">
    <citation type="submission" date="2020-10" db="EMBL/GenBank/DDBJ databases">
        <authorList>
            <person name="Gilroy R."/>
        </authorList>
    </citation>
    <scope>NUCLEOTIDE SEQUENCE</scope>
    <source>
        <strain evidence="1">CHK178-757</strain>
    </source>
</reference>
<proteinExistence type="predicted"/>
<accession>A0A9D1JS79</accession>
<dbReference type="EMBL" id="DVIT01000044">
    <property type="protein sequence ID" value="HIS48120.1"/>
    <property type="molecule type" value="Genomic_DNA"/>
</dbReference>
<evidence type="ECO:0000313" key="1">
    <source>
        <dbReference type="EMBL" id="HIS48120.1"/>
    </source>
</evidence>